<protein>
    <recommendedName>
        <fullName evidence="3 6">3-methyl-2-oxobutanoate hydroxymethyltransferase</fullName>
        <ecNumber evidence="3 6">2.1.2.11</ecNumber>
    </recommendedName>
</protein>
<dbReference type="NCBIfam" id="NF001452">
    <property type="entry name" value="PRK00311.1"/>
    <property type="match status" value="1"/>
</dbReference>
<reference evidence="8 9" key="1">
    <citation type="submission" date="2022-12" db="EMBL/GenBank/DDBJ databases">
        <title>Genomic features and morphological characterization of a novel Knufia sp. strain isolated from spacecraft assembly facility.</title>
        <authorList>
            <person name="Teixeira M."/>
            <person name="Chander A.M."/>
            <person name="Stajich J.E."/>
            <person name="Venkateswaran K."/>
        </authorList>
    </citation>
    <scope>NUCLEOTIDE SEQUENCE [LARGE SCALE GENOMIC DNA]</scope>
    <source>
        <strain evidence="8 9">FJI-L2-BK-P2</strain>
    </source>
</reference>
<keyword evidence="4 6" id="KW-0808">Transferase</keyword>
<evidence type="ECO:0000256" key="3">
    <source>
        <dbReference type="ARBA" id="ARBA00012618"/>
    </source>
</evidence>
<evidence type="ECO:0000313" key="8">
    <source>
        <dbReference type="EMBL" id="KAK5950247.1"/>
    </source>
</evidence>
<dbReference type="InterPro" id="IPR003700">
    <property type="entry name" value="Pantoate_hydroxy_MeTrfase"/>
</dbReference>
<evidence type="ECO:0000256" key="2">
    <source>
        <dbReference type="ARBA" id="ARBA00008676"/>
    </source>
</evidence>
<dbReference type="SUPFAM" id="SSF51621">
    <property type="entry name" value="Phosphoenolpyruvate/pyruvate domain"/>
    <property type="match status" value="1"/>
</dbReference>
<evidence type="ECO:0000256" key="1">
    <source>
        <dbReference type="ARBA" id="ARBA00005033"/>
    </source>
</evidence>
<accession>A0AAN8EGI1</accession>
<dbReference type="CDD" id="cd06557">
    <property type="entry name" value="KPHMT-like"/>
    <property type="match status" value="1"/>
</dbReference>
<dbReference type="NCBIfam" id="TIGR00222">
    <property type="entry name" value="panB"/>
    <property type="match status" value="1"/>
</dbReference>
<dbReference type="GO" id="GO:0000287">
    <property type="term" value="F:magnesium ion binding"/>
    <property type="evidence" value="ECO:0007669"/>
    <property type="project" value="TreeGrafter"/>
</dbReference>
<keyword evidence="9" id="KW-1185">Reference proteome</keyword>
<dbReference type="GO" id="GO:0005739">
    <property type="term" value="C:mitochondrion"/>
    <property type="evidence" value="ECO:0007669"/>
    <property type="project" value="TreeGrafter"/>
</dbReference>
<evidence type="ECO:0000256" key="5">
    <source>
        <dbReference type="ARBA" id="ARBA00049172"/>
    </source>
</evidence>
<dbReference type="Pfam" id="PF02548">
    <property type="entry name" value="Pantoate_transf"/>
    <property type="match status" value="1"/>
</dbReference>
<dbReference type="HAMAP" id="MF_00156">
    <property type="entry name" value="PanB"/>
    <property type="match status" value="1"/>
</dbReference>
<dbReference type="PANTHER" id="PTHR20881:SF0">
    <property type="entry name" value="3-METHYL-2-OXOBUTANOATE HYDROXYMETHYLTRANSFERASE"/>
    <property type="match status" value="1"/>
</dbReference>
<comment type="caution">
    <text evidence="8">The sequence shown here is derived from an EMBL/GenBank/DDBJ whole genome shotgun (WGS) entry which is preliminary data.</text>
</comment>
<evidence type="ECO:0000256" key="6">
    <source>
        <dbReference type="RuleBase" id="RU362100"/>
    </source>
</evidence>
<dbReference type="EMBL" id="JAKLMC020000028">
    <property type="protein sequence ID" value="KAK5950247.1"/>
    <property type="molecule type" value="Genomic_DNA"/>
</dbReference>
<comment type="similarity">
    <text evidence="2 6">Belongs to the PanB family.</text>
</comment>
<evidence type="ECO:0000256" key="4">
    <source>
        <dbReference type="ARBA" id="ARBA00022679"/>
    </source>
</evidence>
<comment type="function">
    <text evidence="6">Catalyzes the reversible reaction in which hydroxymethyl group from 5,10-methylenetetrahydrofolate is transferred onto alpha-ketoisovalerate to form ketopantoate.</text>
</comment>
<dbReference type="Proteomes" id="UP001316803">
    <property type="component" value="Unassembled WGS sequence"/>
</dbReference>
<evidence type="ECO:0000256" key="7">
    <source>
        <dbReference type="SAM" id="MobiDB-lite"/>
    </source>
</evidence>
<dbReference type="GO" id="GO:0003864">
    <property type="term" value="F:3-methyl-2-oxobutanoate hydroxymethyltransferase activity"/>
    <property type="evidence" value="ECO:0007669"/>
    <property type="project" value="UniProtKB-EC"/>
</dbReference>
<gene>
    <name evidence="8" type="primary">ECM31</name>
    <name evidence="8" type="ORF">OHC33_008715</name>
</gene>
<dbReference type="PANTHER" id="PTHR20881">
    <property type="entry name" value="3-METHYL-2-OXOBUTANOATE HYDROXYMETHYLTRANSFERASE"/>
    <property type="match status" value="1"/>
</dbReference>
<feature type="region of interest" description="Disordered" evidence="7">
    <location>
        <begin position="32"/>
        <end position="75"/>
    </location>
</feature>
<proteinExistence type="inferred from homology"/>
<keyword evidence="6" id="KW-0566">Pantothenate biosynthesis</keyword>
<comment type="catalytic activity">
    <reaction evidence="5 6">
        <text>(6R)-5,10-methylene-5,6,7,8-tetrahydrofolate + 3-methyl-2-oxobutanoate + H2O = 2-dehydropantoate + (6S)-5,6,7,8-tetrahydrofolate</text>
        <dbReference type="Rhea" id="RHEA:11824"/>
        <dbReference type="ChEBI" id="CHEBI:11561"/>
        <dbReference type="ChEBI" id="CHEBI:11851"/>
        <dbReference type="ChEBI" id="CHEBI:15377"/>
        <dbReference type="ChEBI" id="CHEBI:15636"/>
        <dbReference type="ChEBI" id="CHEBI:57453"/>
        <dbReference type="EC" id="2.1.2.11"/>
    </reaction>
</comment>
<dbReference type="AlphaFoldDB" id="A0AAN8EGI1"/>
<evidence type="ECO:0000313" key="9">
    <source>
        <dbReference type="Proteomes" id="UP001316803"/>
    </source>
</evidence>
<dbReference type="Gene3D" id="3.20.20.60">
    <property type="entry name" value="Phosphoenolpyruvate-binding domains"/>
    <property type="match status" value="1"/>
</dbReference>
<name>A0AAN8EGI1_9EURO</name>
<dbReference type="FunFam" id="3.20.20.60:FF:000003">
    <property type="entry name" value="3-methyl-2-oxobutanoate hydroxymethyltransferase"/>
    <property type="match status" value="1"/>
</dbReference>
<comment type="pathway">
    <text evidence="1 6">Cofactor biosynthesis; (R)-pantothenate biosynthesis; (R)-pantoate from 3-methyl-2-oxobutanoate: step 1/2.</text>
</comment>
<sequence>MSLARKSLTRGYTLVEPSSSIRSTVARQVRFSSHTPGPQVVRRRTANVPSTPSLRRYARHSSHAPTTPNPLSKGIKPVTIPTLQKQYADKIPITMLTAHNYPSALIAQEAGMDMILVGDSLAMVSLGMSDTSEVTLDEMVMHAKAVSRATNRSFTVGDLPMGSYEISPKQALASAIRMVKEGRMRSVKLEGGREMAETIHKITSAGIPVVGHVGLTPQRQHALGGFRVQGNTVGKAMSLLRDAQAVQDAGAFCVVLECVPQDIAGEVTNALKIPTIGIGAGNRTSGQVLVQIDMLGTRPPDSFMPKFVKKFGDEWSSSLDGIRRYKEEVTSRSYPAAEHNYKGDTKVTDALRAAIAGMSETA</sequence>
<dbReference type="InterPro" id="IPR040442">
    <property type="entry name" value="Pyrv_kinase-like_dom_sf"/>
</dbReference>
<dbReference type="EC" id="2.1.2.11" evidence="3 6"/>
<dbReference type="InterPro" id="IPR015813">
    <property type="entry name" value="Pyrv/PenolPyrv_kinase-like_dom"/>
</dbReference>
<organism evidence="8 9">
    <name type="scientific">Knufia fluminis</name>
    <dbReference type="NCBI Taxonomy" id="191047"/>
    <lineage>
        <taxon>Eukaryota</taxon>
        <taxon>Fungi</taxon>
        <taxon>Dikarya</taxon>
        <taxon>Ascomycota</taxon>
        <taxon>Pezizomycotina</taxon>
        <taxon>Eurotiomycetes</taxon>
        <taxon>Chaetothyriomycetidae</taxon>
        <taxon>Chaetothyriales</taxon>
        <taxon>Trichomeriaceae</taxon>
        <taxon>Knufia</taxon>
    </lineage>
</organism>
<dbReference type="GO" id="GO:0015940">
    <property type="term" value="P:pantothenate biosynthetic process"/>
    <property type="evidence" value="ECO:0007669"/>
    <property type="project" value="UniProtKB-KW"/>
</dbReference>